<evidence type="ECO:0000313" key="4">
    <source>
        <dbReference type="EMBL" id="RAO69081.1"/>
    </source>
</evidence>
<dbReference type="Pfam" id="PF00857">
    <property type="entry name" value="Isochorismatase"/>
    <property type="match status" value="1"/>
</dbReference>
<dbReference type="Proteomes" id="UP000249363">
    <property type="component" value="Unassembled WGS sequence"/>
</dbReference>
<dbReference type="Gene3D" id="3.40.50.850">
    <property type="entry name" value="Isochorismatase-like"/>
    <property type="match status" value="1"/>
</dbReference>
<accession>A0A364L010</accession>
<dbReference type="InterPro" id="IPR000868">
    <property type="entry name" value="Isochorismatase-like_dom"/>
</dbReference>
<dbReference type="OrthoDB" id="245563at2759"/>
<dbReference type="PANTHER" id="PTHR43540">
    <property type="entry name" value="PEROXYUREIDOACRYLATE/UREIDOACRYLATE AMIDOHYDROLASE-RELATED"/>
    <property type="match status" value="1"/>
</dbReference>
<gene>
    <name evidence="4" type="ORF">BHQ10_005093</name>
</gene>
<reference evidence="4 5" key="1">
    <citation type="journal article" date="2017" name="Biotechnol. Biofuels">
        <title>Differential beta-glucosidase expression as a function of carbon source availability in Talaromyces amestolkiae: a genomic and proteomic approach.</title>
        <authorList>
            <person name="de Eugenio L.I."/>
            <person name="Mendez-Liter J.A."/>
            <person name="Nieto-Dominguez M."/>
            <person name="Alonso L."/>
            <person name="Gil-Munoz J."/>
            <person name="Barriuso J."/>
            <person name="Prieto A."/>
            <person name="Martinez M.J."/>
        </authorList>
    </citation>
    <scope>NUCLEOTIDE SEQUENCE [LARGE SCALE GENOMIC DNA]</scope>
    <source>
        <strain evidence="4 5">CIB</strain>
    </source>
</reference>
<comment type="caution">
    <text evidence="4">The sequence shown here is derived from an EMBL/GenBank/DDBJ whole genome shotgun (WGS) entry which is preliminary data.</text>
</comment>
<dbReference type="EMBL" id="MIKG01000009">
    <property type="protein sequence ID" value="RAO69081.1"/>
    <property type="molecule type" value="Genomic_DNA"/>
</dbReference>
<dbReference type="RefSeq" id="XP_040733597.1">
    <property type="nucleotide sequence ID" value="XM_040877531.1"/>
</dbReference>
<name>A0A364L010_TALAM</name>
<dbReference type="InterPro" id="IPR036380">
    <property type="entry name" value="Isochorismatase-like_sf"/>
</dbReference>
<organism evidence="4 5">
    <name type="scientific">Talaromyces amestolkiae</name>
    <dbReference type="NCBI Taxonomy" id="1196081"/>
    <lineage>
        <taxon>Eukaryota</taxon>
        <taxon>Fungi</taxon>
        <taxon>Dikarya</taxon>
        <taxon>Ascomycota</taxon>
        <taxon>Pezizomycotina</taxon>
        <taxon>Eurotiomycetes</taxon>
        <taxon>Eurotiomycetidae</taxon>
        <taxon>Eurotiales</taxon>
        <taxon>Trichocomaceae</taxon>
        <taxon>Talaromyces</taxon>
        <taxon>Talaromyces sect. Talaromyces</taxon>
    </lineage>
</organism>
<evidence type="ECO:0000259" key="3">
    <source>
        <dbReference type="Pfam" id="PF00857"/>
    </source>
</evidence>
<evidence type="ECO:0000256" key="2">
    <source>
        <dbReference type="ARBA" id="ARBA00022801"/>
    </source>
</evidence>
<dbReference type="InterPro" id="IPR050272">
    <property type="entry name" value="Isochorismatase-like_hydrls"/>
</dbReference>
<evidence type="ECO:0000256" key="1">
    <source>
        <dbReference type="ARBA" id="ARBA00006336"/>
    </source>
</evidence>
<dbReference type="STRING" id="1196081.A0A364L010"/>
<sequence>MSRTALFVIDIQNGLANSTTEIPAASRIRQAAETILKTVRGNASPERGPDIYVVQHEESPESGDLVRGTEPWKLVFSPRGNERLISKNTCNTFESNPDLNDQLRAQGTTTLVMCGIQSEYCVRETSLGALAAGFNVILLQGAHSTYDDAGKSARQLEADVEEELKAQGAVVVPWEQWLEE</sequence>
<dbReference type="SUPFAM" id="SSF52499">
    <property type="entry name" value="Isochorismatase-like hydrolases"/>
    <property type="match status" value="1"/>
</dbReference>
<comment type="similarity">
    <text evidence="1">Belongs to the isochorismatase family.</text>
</comment>
<keyword evidence="2" id="KW-0378">Hydrolase</keyword>
<dbReference type="PANTHER" id="PTHR43540:SF6">
    <property type="entry name" value="ISOCHORISMATASE-LIKE DOMAIN-CONTAINING PROTEIN"/>
    <property type="match status" value="1"/>
</dbReference>
<protein>
    <recommendedName>
        <fullName evidence="3">Isochorismatase-like domain-containing protein</fullName>
    </recommendedName>
</protein>
<proteinExistence type="inferred from homology"/>
<evidence type="ECO:0000313" key="5">
    <source>
        <dbReference type="Proteomes" id="UP000249363"/>
    </source>
</evidence>
<dbReference type="AlphaFoldDB" id="A0A364L010"/>
<dbReference type="GeneID" id="63794309"/>
<dbReference type="GO" id="GO:0016787">
    <property type="term" value="F:hydrolase activity"/>
    <property type="evidence" value="ECO:0007669"/>
    <property type="project" value="UniProtKB-KW"/>
</dbReference>
<keyword evidence="5" id="KW-1185">Reference proteome</keyword>
<feature type="domain" description="Isochorismatase-like" evidence="3">
    <location>
        <begin position="4"/>
        <end position="153"/>
    </location>
</feature>